<dbReference type="Gene3D" id="1.20.5.730">
    <property type="entry name" value="Single helix bin"/>
    <property type="match status" value="1"/>
</dbReference>
<sequence length="523" mass="60036">MSEDKKQKKSTFKAQFNSIKVNEEDPTLLKGTVIIHDFEKSWNNQIISEDVCAENMNTLIGKRIVCKYISNEENNGIDALGDHEEKERKNRSGDDVVVTDTIAIGFIENVYIDDFTDENGNTKRVLYGDIVIWNDDKYQDVTGLLMEWLNNGVKIHMSVEFLYCNYNMIDGIEHIQSPILYTAHTLLNSEYRGDCIEIEPAYDSAQLLSLNEKKTWNKAINQVIKKQNNSTNKEDGIVKNAFIKSLNSISLGDIRSKIMDALSKVMTADEYYNVWVGSYAIYPTENYFVYENYEGDKWVNYKVPYTIENDDVVISYDKKVQVKHSDDWVPVSEVQKSTNALKEKETELKTANDTIAELEKQLNSKDKTIKSLNSKVTSKQDEDQSTVKKFNELTATLTSLNAKVKEMQPIVDKYNEEQYQKQLNSATTYYKEKFESVDALEDFGKEEVQNLIKQSINAKEDEAEKAKFALNNMIVSKIVPIQSDDKLIPDTKISINSITEPCTSNENLNKTVDEFEEFYGFKK</sequence>
<evidence type="ECO:0000256" key="1">
    <source>
        <dbReference type="SAM" id="Coils"/>
    </source>
</evidence>
<protein>
    <submittedName>
        <fullName evidence="2">Phage morphogenesis protein</fullName>
    </submittedName>
</protein>
<evidence type="ECO:0000313" key="3">
    <source>
        <dbReference type="EMBL" id="NFU59525.1"/>
    </source>
</evidence>
<dbReference type="EMBL" id="SWNS01000004">
    <property type="protein sequence ID" value="NFD87632.1"/>
    <property type="molecule type" value="Genomic_DNA"/>
</dbReference>
<gene>
    <name evidence="2" type="ORF">FCV13_06290</name>
    <name evidence="3" type="ORF">FDF67_04770</name>
</gene>
<dbReference type="EMBL" id="SXDK01000004">
    <property type="protein sequence ID" value="NFU59525.1"/>
    <property type="molecule type" value="Genomic_DNA"/>
</dbReference>
<comment type="caution">
    <text evidence="2">The sequence shown here is derived from an EMBL/GenBank/DDBJ whole genome shotgun (WGS) entry which is preliminary data.</text>
</comment>
<dbReference type="Proteomes" id="UP000785180">
    <property type="component" value="Unassembled WGS sequence"/>
</dbReference>
<proteinExistence type="predicted"/>
<evidence type="ECO:0000313" key="2">
    <source>
        <dbReference type="EMBL" id="NFD87632.1"/>
    </source>
</evidence>
<organism evidence="2">
    <name type="scientific">Clostridium botulinum</name>
    <dbReference type="NCBI Taxonomy" id="1491"/>
    <lineage>
        <taxon>Bacteria</taxon>
        <taxon>Bacillati</taxon>
        <taxon>Bacillota</taxon>
        <taxon>Clostridia</taxon>
        <taxon>Eubacteriales</taxon>
        <taxon>Clostridiaceae</taxon>
        <taxon>Clostridium</taxon>
    </lineage>
</organism>
<name>A0A6G4D9R3_CLOBO</name>
<feature type="coiled-coil region" evidence="1">
    <location>
        <begin position="334"/>
        <end position="375"/>
    </location>
</feature>
<reference evidence="2" key="1">
    <citation type="submission" date="2019-04" db="EMBL/GenBank/DDBJ databases">
        <title>Genome sequencing of Clostridium botulinum Groups I-IV and Clostridium butyricum.</title>
        <authorList>
            <person name="Brunt J."/>
            <person name="Van Vliet A.H.M."/>
            <person name="Stringer S.C."/>
            <person name="Carter A.T."/>
            <person name="Peck M.W."/>
        </authorList>
    </citation>
    <scope>NUCLEOTIDE SEQUENCE</scope>
    <source>
        <strain evidence="3">7221C</strain>
        <strain evidence="2">Colworth BL165</strain>
    </source>
</reference>
<dbReference type="AlphaFoldDB" id="A0A6G4D9R3"/>
<accession>A0A6G4D9R3</accession>
<keyword evidence="1" id="KW-0175">Coiled coil</keyword>